<dbReference type="PROSITE" id="PS50994">
    <property type="entry name" value="INTEGRASE"/>
    <property type="match status" value="1"/>
</dbReference>
<dbReference type="PROSITE" id="PS50531">
    <property type="entry name" value="HTH_IS21"/>
    <property type="match status" value="1"/>
</dbReference>
<dbReference type="InterPro" id="IPR017894">
    <property type="entry name" value="HTH_IS21_transposase_type"/>
</dbReference>
<feature type="domain" description="Integrase catalytic" evidence="6">
    <location>
        <begin position="139"/>
        <end position="315"/>
    </location>
</feature>
<evidence type="ECO:0000313" key="7">
    <source>
        <dbReference type="EMBL" id="MSS65048.1"/>
    </source>
</evidence>
<dbReference type="SUPFAM" id="SSF53098">
    <property type="entry name" value="Ribonuclease H-like"/>
    <property type="match status" value="1"/>
</dbReference>
<dbReference type="InterPro" id="IPR054353">
    <property type="entry name" value="IstA-like_C"/>
</dbReference>
<evidence type="ECO:0000313" key="8">
    <source>
        <dbReference type="Proteomes" id="UP000482209"/>
    </source>
</evidence>
<dbReference type="AlphaFoldDB" id="A0A6L5Y3W9"/>
<dbReference type="Proteomes" id="UP000482209">
    <property type="component" value="Unassembled WGS sequence"/>
</dbReference>
<dbReference type="RefSeq" id="WP_154520389.1">
    <property type="nucleotide sequence ID" value="NZ_VUMT01000060.1"/>
</dbReference>
<protein>
    <submittedName>
        <fullName evidence="7">IS21 family transposase</fullName>
    </submittedName>
</protein>
<keyword evidence="8" id="KW-1185">Reference proteome</keyword>
<dbReference type="Pfam" id="PF22483">
    <property type="entry name" value="Mu-transpos_C_2"/>
    <property type="match status" value="1"/>
</dbReference>
<dbReference type="GO" id="GO:0032196">
    <property type="term" value="P:transposition"/>
    <property type="evidence" value="ECO:0007669"/>
    <property type="project" value="UniProtKB-KW"/>
</dbReference>
<dbReference type="PANTHER" id="PTHR35004:SF6">
    <property type="entry name" value="TRANSPOSASE"/>
    <property type="match status" value="1"/>
</dbReference>
<evidence type="ECO:0000256" key="1">
    <source>
        <dbReference type="ARBA" id="ARBA00009277"/>
    </source>
</evidence>
<evidence type="ECO:0000256" key="4">
    <source>
        <dbReference type="ARBA" id="ARBA00023172"/>
    </source>
</evidence>
<evidence type="ECO:0000259" key="6">
    <source>
        <dbReference type="PROSITE" id="PS50994"/>
    </source>
</evidence>
<dbReference type="InterPro" id="IPR001584">
    <property type="entry name" value="Integrase_cat-core"/>
</dbReference>
<reference evidence="7 8" key="1">
    <citation type="submission" date="2019-08" db="EMBL/GenBank/DDBJ databases">
        <title>In-depth cultivation of the pig gut microbiome towards novel bacterial diversity and tailored functional studies.</title>
        <authorList>
            <person name="Wylensek D."/>
            <person name="Hitch T.C.A."/>
            <person name="Clavel T."/>
        </authorList>
    </citation>
    <scope>NUCLEOTIDE SEQUENCE [LARGE SCALE GENOMIC DNA]</scope>
    <source>
        <strain evidence="7 8">WCA-693-APC-MOT-I</strain>
    </source>
</reference>
<proteinExistence type="inferred from homology"/>
<comment type="similarity">
    <text evidence="1">Belongs to the transposase IS21/IS408/IS1162 family.</text>
</comment>
<dbReference type="PANTHER" id="PTHR35004">
    <property type="entry name" value="TRANSPOSASE RV3428C-RELATED"/>
    <property type="match status" value="1"/>
</dbReference>
<keyword evidence="3" id="KW-0238">DNA-binding</keyword>
<comment type="caution">
    <text evidence="7">The sequence shown here is derived from an EMBL/GenBank/DDBJ whole genome shotgun (WGS) entry which is preliminary data.</text>
</comment>
<accession>A0A6L5Y3W9</accession>
<dbReference type="InterPro" id="IPR012337">
    <property type="entry name" value="RNaseH-like_sf"/>
</dbReference>
<evidence type="ECO:0000259" key="5">
    <source>
        <dbReference type="PROSITE" id="PS50531"/>
    </source>
</evidence>
<dbReference type="Pfam" id="PF00665">
    <property type="entry name" value="rve"/>
    <property type="match status" value="1"/>
</dbReference>
<dbReference type="GO" id="GO:0015074">
    <property type="term" value="P:DNA integration"/>
    <property type="evidence" value="ECO:0007669"/>
    <property type="project" value="InterPro"/>
</dbReference>
<evidence type="ECO:0000256" key="2">
    <source>
        <dbReference type="ARBA" id="ARBA00022578"/>
    </source>
</evidence>
<evidence type="ECO:0000256" key="3">
    <source>
        <dbReference type="ARBA" id="ARBA00023125"/>
    </source>
</evidence>
<sequence length="431" mass="50565">MILKSSIIVDLKINSLEDLYKLKPFTENSSLNINKSQIARELGVDRRTVDKYINGFQKSKKRKKGSRLDKYYDVIQELLSEQNSQVFYYKRILWQYLVDNHGLNNCKYSNFCHYINSHEEFAAYFKEKKPSNADRPVIRFETPEGKQAQLDWKENIPFVLKSGETITINVLVLLLSYSRFRVYRLSLSRTQDVLLALLNDAFETFGGVPQEIVTDNMKTVMDQSRTDASKGKVNVRFEQFAKDYGFQIRPCIAGRPQTKAKVEAPMKILDEIRAYSGRLDYTELCELIERINNRINSQVKQGTGRIPLLYFEKEKAFLNPLPTEEIRKHYRIDTYRSRVNPSSMVTYKNSQYSVPPEYIGREMKLQVYDNYIHIYYNTTLVTLHSLSSKKLNYHEKHYIAIAQQSHSFQKEDIESRAKENLSVIGDVYRYE</sequence>
<dbReference type="InterPro" id="IPR036397">
    <property type="entry name" value="RNaseH_sf"/>
</dbReference>
<feature type="domain" description="HTH IS21-type" evidence="5">
    <location>
        <begin position="20"/>
        <end position="79"/>
    </location>
</feature>
<gene>
    <name evidence="7" type="ORF">FYJ58_14460</name>
</gene>
<dbReference type="Gene3D" id="3.30.420.10">
    <property type="entry name" value="Ribonuclease H-like superfamily/Ribonuclease H"/>
    <property type="match status" value="1"/>
</dbReference>
<keyword evidence="2" id="KW-0815">Transposition</keyword>
<name>A0A6L5Y3W9_9FIRM</name>
<organism evidence="7 8">
    <name type="scientific">Velocimicrobium porci</name>
    <dbReference type="NCBI Taxonomy" id="2606634"/>
    <lineage>
        <taxon>Bacteria</taxon>
        <taxon>Bacillati</taxon>
        <taxon>Bacillota</taxon>
        <taxon>Clostridia</taxon>
        <taxon>Lachnospirales</taxon>
        <taxon>Lachnospiraceae</taxon>
        <taxon>Velocimicrobium</taxon>
    </lineage>
</organism>
<dbReference type="GO" id="GO:0006310">
    <property type="term" value="P:DNA recombination"/>
    <property type="evidence" value="ECO:0007669"/>
    <property type="project" value="UniProtKB-KW"/>
</dbReference>
<keyword evidence="4" id="KW-0233">DNA recombination</keyword>
<dbReference type="NCBIfam" id="NF033546">
    <property type="entry name" value="transpos_IS21"/>
    <property type="match status" value="1"/>
</dbReference>
<dbReference type="EMBL" id="VUMT01000060">
    <property type="protein sequence ID" value="MSS65048.1"/>
    <property type="molecule type" value="Genomic_DNA"/>
</dbReference>
<dbReference type="GO" id="GO:0003677">
    <property type="term" value="F:DNA binding"/>
    <property type="evidence" value="ECO:0007669"/>
    <property type="project" value="UniProtKB-KW"/>
</dbReference>